<gene>
    <name evidence="1" type="ORF">GCM10008908_28830</name>
</gene>
<dbReference type="RefSeq" id="WP_343827178.1">
    <property type="nucleotide sequence ID" value="NZ_BAAACI010000007.1"/>
</dbReference>
<name>A0ABP3W2Z5_CLOSU</name>
<comment type="caution">
    <text evidence="1">The sequence shown here is derived from an EMBL/GenBank/DDBJ whole genome shotgun (WGS) entry which is preliminary data.</text>
</comment>
<proteinExistence type="predicted"/>
<protein>
    <submittedName>
        <fullName evidence="1">Uncharacterized protein</fullName>
    </submittedName>
</protein>
<sequence length="184" mass="21837">MDIVEIVKSLYRNPAGSSLLLKYVDRDYWIDKLQKYFPNSYINNITDFNYAKCFSMYINLSDIRADIGSKEFHEHIENEKDVYGIIIEISVLASYCVFKYSRYYIDGQTKCETSSIPYCEKHMEFNKIINNFISDYHLILLDDNTLMREVPDICLELKEPPVSVYNCLFQDDYSYYPYSIEKVD</sequence>
<dbReference type="EMBL" id="BAAACI010000007">
    <property type="protein sequence ID" value="GAA0776079.1"/>
    <property type="molecule type" value="Genomic_DNA"/>
</dbReference>
<evidence type="ECO:0000313" key="2">
    <source>
        <dbReference type="Proteomes" id="UP001501047"/>
    </source>
</evidence>
<keyword evidence="2" id="KW-1185">Reference proteome</keyword>
<evidence type="ECO:0000313" key="1">
    <source>
        <dbReference type="EMBL" id="GAA0776079.1"/>
    </source>
</evidence>
<dbReference type="Proteomes" id="UP001501047">
    <property type="component" value="Unassembled WGS sequence"/>
</dbReference>
<organism evidence="1 2">
    <name type="scientific">Clostridium subterminale</name>
    <dbReference type="NCBI Taxonomy" id="1550"/>
    <lineage>
        <taxon>Bacteria</taxon>
        <taxon>Bacillati</taxon>
        <taxon>Bacillota</taxon>
        <taxon>Clostridia</taxon>
        <taxon>Eubacteriales</taxon>
        <taxon>Clostridiaceae</taxon>
        <taxon>Clostridium</taxon>
    </lineage>
</organism>
<reference evidence="2" key="1">
    <citation type="journal article" date="2019" name="Int. J. Syst. Evol. Microbiol.">
        <title>The Global Catalogue of Microorganisms (GCM) 10K type strain sequencing project: providing services to taxonomists for standard genome sequencing and annotation.</title>
        <authorList>
            <consortium name="The Broad Institute Genomics Platform"/>
            <consortium name="The Broad Institute Genome Sequencing Center for Infectious Disease"/>
            <person name="Wu L."/>
            <person name="Ma J."/>
        </authorList>
    </citation>
    <scope>NUCLEOTIDE SEQUENCE [LARGE SCALE GENOMIC DNA]</scope>
    <source>
        <strain evidence="2">JCM 1417</strain>
    </source>
</reference>
<accession>A0ABP3W2Z5</accession>